<comment type="function">
    <text evidence="9">Part of the Sec protein translocase complex. Interacts with the SecYEG preprotein conducting channel. SecDF uses the proton motive force (PMF) to complete protein translocation after the ATP-dependent function of SecA.</text>
</comment>
<feature type="transmembrane region" description="Helical" evidence="9">
    <location>
        <begin position="597"/>
        <end position="621"/>
    </location>
</feature>
<dbReference type="Gene3D" id="3.30.70.260">
    <property type="match status" value="1"/>
</dbReference>
<dbReference type="Gene3D" id="1.20.1640.10">
    <property type="entry name" value="Multidrug efflux transporter AcrB transmembrane domain"/>
    <property type="match status" value="1"/>
</dbReference>
<dbReference type="Pfam" id="PF02355">
    <property type="entry name" value="SecD_SecF_C"/>
    <property type="match status" value="1"/>
</dbReference>
<dbReference type="InterPro" id="IPR048631">
    <property type="entry name" value="SecD_1st"/>
</dbReference>
<feature type="domain" description="Protein export membrane protein SecD/SecF C-terminal" evidence="10">
    <location>
        <begin position="457"/>
        <end position="622"/>
    </location>
</feature>
<feature type="transmembrane region" description="Helical" evidence="9">
    <location>
        <begin position="474"/>
        <end position="493"/>
    </location>
</feature>
<gene>
    <name evidence="9" type="primary">secD</name>
    <name evidence="14" type="ORF">A3K91_1070</name>
</gene>
<evidence type="ECO:0000259" key="13">
    <source>
        <dbReference type="Pfam" id="PF22599"/>
    </source>
</evidence>
<dbReference type="InterPro" id="IPR005791">
    <property type="entry name" value="SecD"/>
</dbReference>
<feature type="transmembrane region" description="Helical" evidence="9">
    <location>
        <begin position="524"/>
        <end position="548"/>
    </location>
</feature>
<dbReference type="InterPro" id="IPR048634">
    <property type="entry name" value="SecD_SecF_C"/>
</dbReference>
<evidence type="ECO:0000256" key="5">
    <source>
        <dbReference type="ARBA" id="ARBA00022927"/>
    </source>
</evidence>
<dbReference type="Gene3D" id="3.30.70.3400">
    <property type="match status" value="2"/>
</dbReference>
<dbReference type="Pfam" id="PF07549">
    <property type="entry name" value="Sec_GG"/>
    <property type="match status" value="1"/>
</dbReference>
<dbReference type="NCBIfam" id="TIGR00916">
    <property type="entry name" value="2A0604s01"/>
    <property type="match status" value="1"/>
</dbReference>
<dbReference type="PANTHER" id="PTHR30081">
    <property type="entry name" value="PROTEIN-EXPORT MEMBRANE PROTEIN SEC"/>
    <property type="match status" value="1"/>
</dbReference>
<evidence type="ECO:0000313" key="14">
    <source>
        <dbReference type="EMBL" id="AMT96681.1"/>
    </source>
</evidence>
<keyword evidence="6 9" id="KW-1133">Transmembrane helix</keyword>
<dbReference type="NCBIfam" id="TIGR01129">
    <property type="entry name" value="secD"/>
    <property type="match status" value="1"/>
</dbReference>
<organism evidence="14 15">
    <name type="scientific">Psychrobacter alimentarius</name>
    <dbReference type="NCBI Taxonomy" id="261164"/>
    <lineage>
        <taxon>Bacteria</taxon>
        <taxon>Pseudomonadati</taxon>
        <taxon>Pseudomonadota</taxon>
        <taxon>Gammaproteobacteria</taxon>
        <taxon>Moraxellales</taxon>
        <taxon>Moraxellaceae</taxon>
        <taxon>Psychrobacter</taxon>
    </lineage>
</organism>
<keyword evidence="8 9" id="KW-0472">Membrane</keyword>
<comment type="subcellular location">
    <subcellularLocation>
        <location evidence="1 9">Cell membrane</location>
        <topology evidence="1 9">Multi-pass membrane protein</topology>
    </subcellularLocation>
</comment>
<evidence type="ECO:0000259" key="10">
    <source>
        <dbReference type="Pfam" id="PF02355"/>
    </source>
</evidence>
<feature type="domain" description="SecDF P1 head subdomain" evidence="13">
    <location>
        <begin position="316"/>
        <end position="452"/>
    </location>
</feature>
<keyword evidence="3 9" id="KW-1003">Cell membrane</keyword>
<keyword evidence="4 9" id="KW-0812">Transmembrane</keyword>
<dbReference type="PANTHER" id="PTHR30081:SF1">
    <property type="entry name" value="PROTEIN TRANSLOCASE SUBUNIT SECD"/>
    <property type="match status" value="1"/>
</dbReference>
<evidence type="ECO:0000256" key="2">
    <source>
        <dbReference type="ARBA" id="ARBA00022448"/>
    </source>
</evidence>
<dbReference type="Gene3D" id="3.30.1360.200">
    <property type="match status" value="1"/>
</dbReference>
<feature type="transmembrane region" description="Helical" evidence="9">
    <location>
        <begin position="20"/>
        <end position="39"/>
    </location>
</feature>
<dbReference type="Pfam" id="PF13721">
    <property type="entry name" value="SecD-TM1"/>
    <property type="match status" value="1"/>
</dbReference>
<keyword evidence="15" id="KW-1185">Reference proteome</keyword>
<dbReference type="HAMAP" id="MF_01463_B">
    <property type="entry name" value="SecD_B"/>
    <property type="match status" value="1"/>
</dbReference>
<dbReference type="InterPro" id="IPR055344">
    <property type="entry name" value="SecD_SecF_C_bact"/>
</dbReference>
<comment type="subunit">
    <text evidence="9">Forms a complex with SecF. Part of the essential Sec protein translocation apparatus which comprises SecA, SecYEG and auxiliary proteins SecDF-YajC and YidC.</text>
</comment>
<evidence type="ECO:0000256" key="6">
    <source>
        <dbReference type="ARBA" id="ARBA00022989"/>
    </source>
</evidence>
<sequence>MSPVVYQLKEVIMQYPAWKYLLITVVLIIAGLYAAPNLYPDEPAVQITSAAAGTQLSEGILTQSQSLLEEAGLENHNGTFEDNSALVRLNNPVDQLKAQEVLRQKLGEDYVVALNLAQTTPQWLRDIGARPMKLGLDLRGGVRFVLEVDMDKALEQRLNSASRDVRRDLRAEKVAIKGIKTESQSIVLHFADTDARNRAQNVLQSSMGSTFSLQSSIDAQGPALILAYNEATLDEINSYAVNQNLTTLRNRIAELGVTEALVQSQGASRIVVELPGVQDTAEAKRVLGRTANLEFRMVAENSENYTGGIPPAGTEAFPFETLDGPPVLLQRQAIVTGDKVTNAQTGVDENGSPEVSITLDSAGGKLMQNATRTAVGKQMAVLFIENKQRITYEEDPATGETVEVRTPYAETKVINRANIQAVLGSSFRITGLDSTAEAAELALLLRSGALAAPMYFVEERTIGPSLGQENIDKGLFSTQIGYLLVFAFMIIFYRLFGVIANVALAVNVIIIIAIMSILGSSLTLPGIAGIVLTIGMAVDANVLIFERIREELANGVRPKSAIVAGFDRAFSSIFDANITTLLIAFILFAIGTGPIKGFAVTLAIGIVSSLFTAIMVTRALVQIAYGKRKSIKRLSIG</sequence>
<dbReference type="Proteomes" id="UP000076104">
    <property type="component" value="Chromosome"/>
</dbReference>
<evidence type="ECO:0000256" key="8">
    <source>
        <dbReference type="ARBA" id="ARBA00023136"/>
    </source>
</evidence>
<evidence type="ECO:0000256" key="1">
    <source>
        <dbReference type="ARBA" id="ARBA00004651"/>
    </source>
</evidence>
<dbReference type="InterPro" id="IPR054384">
    <property type="entry name" value="SecDF_P1_head"/>
</dbReference>
<evidence type="ECO:0000256" key="4">
    <source>
        <dbReference type="ARBA" id="ARBA00022692"/>
    </source>
</evidence>
<proteinExistence type="inferred from homology"/>
<keyword evidence="7 9" id="KW-0811">Translocation</keyword>
<evidence type="ECO:0000313" key="15">
    <source>
        <dbReference type="Proteomes" id="UP000076104"/>
    </source>
</evidence>
<keyword evidence="2 9" id="KW-0813">Transport</keyword>
<feature type="transmembrane region" description="Helical" evidence="9">
    <location>
        <begin position="569"/>
        <end position="591"/>
    </location>
</feature>
<dbReference type="Pfam" id="PF21760">
    <property type="entry name" value="SecD_1st"/>
    <property type="match status" value="1"/>
</dbReference>
<dbReference type="EMBL" id="CP014945">
    <property type="protein sequence ID" value="AMT96681.1"/>
    <property type="molecule type" value="Genomic_DNA"/>
</dbReference>
<dbReference type="InterPro" id="IPR027398">
    <property type="entry name" value="SecD-TM"/>
</dbReference>
<dbReference type="PRINTS" id="PR00702">
    <property type="entry name" value="ACRIFLAVINRP"/>
</dbReference>
<evidence type="ECO:0000259" key="12">
    <source>
        <dbReference type="Pfam" id="PF21760"/>
    </source>
</evidence>
<feature type="domain" description="SecD export protein N-terminal TM" evidence="11">
    <location>
        <begin position="14"/>
        <end position="114"/>
    </location>
</feature>
<evidence type="ECO:0000256" key="9">
    <source>
        <dbReference type="HAMAP-Rule" id="MF_01463"/>
    </source>
</evidence>
<dbReference type="SUPFAM" id="SSF82866">
    <property type="entry name" value="Multidrug efflux transporter AcrB transmembrane domain"/>
    <property type="match status" value="1"/>
</dbReference>
<accession>A0ABN4N342</accession>
<dbReference type="InterPro" id="IPR001036">
    <property type="entry name" value="Acrflvin-R"/>
</dbReference>
<protein>
    <recommendedName>
        <fullName evidence="9">Protein translocase subunit SecD</fullName>
    </recommendedName>
</protein>
<dbReference type="InterPro" id="IPR022646">
    <property type="entry name" value="SecD/SecF_CS"/>
</dbReference>
<keyword evidence="5 9" id="KW-0653">Protein transport</keyword>
<feature type="transmembrane region" description="Helical" evidence="9">
    <location>
        <begin position="498"/>
        <end position="518"/>
    </location>
</feature>
<evidence type="ECO:0000256" key="7">
    <source>
        <dbReference type="ARBA" id="ARBA00023010"/>
    </source>
</evidence>
<evidence type="ECO:0000256" key="3">
    <source>
        <dbReference type="ARBA" id="ARBA00022475"/>
    </source>
</evidence>
<comment type="similarity">
    <text evidence="9">Belongs to the SecD/SecF family. SecD subfamily.</text>
</comment>
<feature type="domain" description="Protein translocase subunit SecDF P1" evidence="12">
    <location>
        <begin position="241"/>
        <end position="299"/>
    </location>
</feature>
<dbReference type="InterPro" id="IPR022813">
    <property type="entry name" value="SecD/SecF_arch_bac"/>
</dbReference>
<reference evidence="14 15" key="1">
    <citation type="submission" date="2016-03" db="EMBL/GenBank/DDBJ databases">
        <title>Genome sequencing of Psychrobacter alimentarius PAMC 27889.</title>
        <authorList>
            <person name="Lee J."/>
            <person name="Kim O.-S."/>
        </authorList>
    </citation>
    <scope>NUCLEOTIDE SEQUENCE [LARGE SCALE GENOMIC DNA]</scope>
    <source>
        <strain evidence="14 15">PAMC 27889</strain>
    </source>
</reference>
<dbReference type="Pfam" id="PF22599">
    <property type="entry name" value="SecDF_P1_head"/>
    <property type="match status" value="1"/>
</dbReference>
<name>A0ABN4N342_9GAMM</name>
<evidence type="ECO:0000259" key="11">
    <source>
        <dbReference type="Pfam" id="PF13721"/>
    </source>
</evidence>